<protein>
    <submittedName>
        <fullName evidence="1">Uncharacterized protein</fullName>
    </submittedName>
</protein>
<dbReference type="Proteomes" id="UP000707245">
    <property type="component" value="Unassembled WGS sequence"/>
</dbReference>
<organism evidence="1 2">
    <name type="scientific">Pseudoalteromonas prydzensis</name>
    <dbReference type="NCBI Taxonomy" id="182141"/>
    <lineage>
        <taxon>Bacteria</taxon>
        <taxon>Pseudomonadati</taxon>
        <taxon>Pseudomonadota</taxon>
        <taxon>Gammaproteobacteria</taxon>
        <taxon>Alteromonadales</taxon>
        <taxon>Pseudoalteromonadaceae</taxon>
        <taxon>Pseudoalteromonas</taxon>
    </lineage>
</organism>
<keyword evidence="2" id="KW-1185">Reference proteome</keyword>
<accession>A0ABR9FSU9</accession>
<proteinExistence type="predicted"/>
<sequence>MRQEIHEVTVQDIENDLFLVTGDRGLAKAQSQAFSIHYRGEIIDSVKYQRGIISADDLI</sequence>
<comment type="caution">
    <text evidence="1">The sequence shown here is derived from an EMBL/GenBank/DDBJ whole genome shotgun (WGS) entry which is preliminary data.</text>
</comment>
<evidence type="ECO:0000313" key="2">
    <source>
        <dbReference type="Proteomes" id="UP000707245"/>
    </source>
</evidence>
<evidence type="ECO:0000313" key="1">
    <source>
        <dbReference type="EMBL" id="MBE0459911.1"/>
    </source>
</evidence>
<dbReference type="RefSeq" id="WP_192543211.1">
    <property type="nucleotide sequence ID" value="NZ_JBQQIQ010000001.1"/>
</dbReference>
<dbReference type="EMBL" id="RRZA01000140">
    <property type="protein sequence ID" value="MBE0459911.1"/>
    <property type="molecule type" value="Genomic_DNA"/>
</dbReference>
<name>A0ABR9FSU9_9GAMM</name>
<reference evidence="1 2" key="1">
    <citation type="submission" date="2020-07" db="EMBL/GenBank/DDBJ databases">
        <title>Halophilic bacteria isolated from french cheeses.</title>
        <authorList>
            <person name="Kothe C.I."/>
            <person name="Farah-Kraiem B."/>
            <person name="Renault P."/>
            <person name="Dridi B."/>
        </authorList>
    </citation>
    <scope>NUCLEOTIDE SEQUENCE [LARGE SCALE GENOMIC DNA]</scope>
    <source>
        <strain evidence="1 2">FME14</strain>
    </source>
</reference>
<gene>
    <name evidence="1" type="ORF">EI167_21310</name>
</gene>